<proteinExistence type="predicted"/>
<accession>A0A847D079</accession>
<protein>
    <submittedName>
        <fullName evidence="1">Uncharacterized protein</fullName>
    </submittedName>
</protein>
<evidence type="ECO:0000313" key="2">
    <source>
        <dbReference type="Proteomes" id="UP000545876"/>
    </source>
</evidence>
<dbReference type="EMBL" id="JAAZBX010000012">
    <property type="protein sequence ID" value="NLD25618.1"/>
    <property type="molecule type" value="Genomic_DNA"/>
</dbReference>
<sequence>MCKIKCSKKVQRYYNFLESRTSGIEFEGTQTNRKDEIAKIAVLLGKYMQYRFPHWENCSAAVVHSTLRDWRARTKVSDACYDNVLLFLNSNWDYSKFLPITPAIAVA</sequence>
<dbReference type="Proteomes" id="UP000545876">
    <property type="component" value="Unassembled WGS sequence"/>
</dbReference>
<comment type="caution">
    <text evidence="1">The sequence shown here is derived from an EMBL/GenBank/DDBJ whole genome shotgun (WGS) entry which is preliminary data.</text>
</comment>
<dbReference type="AlphaFoldDB" id="A0A847D079"/>
<reference evidence="1 2" key="1">
    <citation type="journal article" date="2020" name="Biotechnol. Biofuels">
        <title>New insights from the biogas microbiome by comprehensive genome-resolved metagenomics of nearly 1600 species originating from multiple anaerobic digesters.</title>
        <authorList>
            <person name="Campanaro S."/>
            <person name="Treu L."/>
            <person name="Rodriguez-R L.M."/>
            <person name="Kovalovszki A."/>
            <person name="Ziels R.M."/>
            <person name="Maus I."/>
            <person name="Zhu X."/>
            <person name="Kougias P.G."/>
            <person name="Basile A."/>
            <person name="Luo G."/>
            <person name="Schluter A."/>
            <person name="Konstantinidis K.T."/>
            <person name="Angelidaki I."/>
        </authorList>
    </citation>
    <scope>NUCLEOTIDE SEQUENCE [LARGE SCALE GENOMIC DNA]</scope>
    <source>
        <strain evidence="1">AS06rmzACSIP_65</strain>
    </source>
</reference>
<organism evidence="1 2">
    <name type="scientific">Candidatus Dojkabacteria bacterium</name>
    <dbReference type="NCBI Taxonomy" id="2099670"/>
    <lineage>
        <taxon>Bacteria</taxon>
        <taxon>Candidatus Dojkabacteria</taxon>
    </lineage>
</organism>
<evidence type="ECO:0000313" key="1">
    <source>
        <dbReference type="EMBL" id="NLD25618.1"/>
    </source>
</evidence>
<gene>
    <name evidence="1" type="ORF">GX656_03210</name>
</gene>
<name>A0A847D079_9BACT</name>